<dbReference type="GO" id="GO:0070402">
    <property type="term" value="F:NADPH binding"/>
    <property type="evidence" value="ECO:0007669"/>
    <property type="project" value="TreeGrafter"/>
</dbReference>
<evidence type="ECO:0000256" key="3">
    <source>
        <dbReference type="ARBA" id="ARBA00023002"/>
    </source>
</evidence>
<dbReference type="HOGENOM" id="CLU_026673_3_1_6"/>
<dbReference type="GO" id="GO:0008270">
    <property type="term" value="F:zinc ion binding"/>
    <property type="evidence" value="ECO:0007669"/>
    <property type="project" value="InterPro"/>
</dbReference>
<comment type="catalytic activity">
    <reaction evidence="5">
        <text>2 a quinone + NADPH + H(+) = 2 a 1,4-benzosemiquinone + NADP(+)</text>
        <dbReference type="Rhea" id="RHEA:14269"/>
        <dbReference type="ChEBI" id="CHEBI:15378"/>
        <dbReference type="ChEBI" id="CHEBI:57783"/>
        <dbReference type="ChEBI" id="CHEBI:58349"/>
        <dbReference type="ChEBI" id="CHEBI:132124"/>
        <dbReference type="ChEBI" id="CHEBI:134225"/>
        <dbReference type="EC" id="1.6.5.5"/>
    </reaction>
</comment>
<dbReference type="FunFam" id="3.40.50.720:FF:000053">
    <property type="entry name" value="Quinone oxidoreductase 1"/>
    <property type="match status" value="1"/>
</dbReference>
<reference evidence="9" key="1">
    <citation type="journal article" date="2012" name="Appl. Microbiol. Biotechnol.">
        <title>The complete genome sequence of Pantoea ananatis AJ13355, an organism with great biotechnological potential.</title>
        <authorList>
            <person name="Hara Y."/>
            <person name="Kadotani N."/>
            <person name="Izui H."/>
            <person name="Katashkina J.I."/>
            <person name="Kuvaeva T.M."/>
            <person name="Andreeva I.G."/>
            <person name="Golubeva L.I."/>
            <person name="Malko D.B."/>
            <person name="Makeev V.J."/>
            <person name="Mashko S.V."/>
            <person name="Kozlov Y.I."/>
        </authorList>
    </citation>
    <scope>NUCLEOTIDE SEQUENCE [LARGE SCALE GENOMIC DNA]</scope>
    <source>
        <strain evidence="9">AJ13355</strain>
    </source>
</reference>
<evidence type="ECO:0000256" key="2">
    <source>
        <dbReference type="ARBA" id="ARBA00022857"/>
    </source>
</evidence>
<dbReference type="EMBL" id="AP012032">
    <property type="protein sequence ID" value="BAK13503.1"/>
    <property type="molecule type" value="Genomic_DNA"/>
</dbReference>
<dbReference type="InterPro" id="IPR036291">
    <property type="entry name" value="NAD(P)-bd_dom_sf"/>
</dbReference>
<dbReference type="Proteomes" id="UP000006690">
    <property type="component" value="Chromosome"/>
</dbReference>
<dbReference type="NCBIfam" id="NF008024">
    <property type="entry name" value="PRK10754.1"/>
    <property type="match status" value="1"/>
</dbReference>
<dbReference type="InterPro" id="IPR002364">
    <property type="entry name" value="Quin_OxRdtase/zeta-crystal_CS"/>
</dbReference>
<dbReference type="EC" id="1.6.5.5" evidence="4"/>
<evidence type="ECO:0000256" key="6">
    <source>
        <dbReference type="ARBA" id="ARBA00080049"/>
    </source>
</evidence>
<keyword evidence="3" id="KW-0560">Oxidoreductase</keyword>
<dbReference type="InterPro" id="IPR013154">
    <property type="entry name" value="ADH-like_N"/>
</dbReference>
<dbReference type="Gene3D" id="3.90.180.10">
    <property type="entry name" value="Medium-chain alcohol dehydrogenases, catalytic domain"/>
    <property type="match status" value="1"/>
</dbReference>
<dbReference type="PATRIC" id="fig|932677.3.peg.3942"/>
<dbReference type="AlphaFoldDB" id="A0A0H3L6H5"/>
<dbReference type="Pfam" id="PF00107">
    <property type="entry name" value="ADH_zinc_N"/>
    <property type="match status" value="1"/>
</dbReference>
<dbReference type="InterPro" id="IPR047618">
    <property type="entry name" value="QOR-like"/>
</dbReference>
<organism evidence="8 9">
    <name type="scientific">Pantoea ananatis (strain AJ13355)</name>
    <dbReference type="NCBI Taxonomy" id="932677"/>
    <lineage>
        <taxon>Bacteria</taxon>
        <taxon>Pseudomonadati</taxon>
        <taxon>Pseudomonadota</taxon>
        <taxon>Gammaproteobacteria</taxon>
        <taxon>Enterobacterales</taxon>
        <taxon>Erwiniaceae</taxon>
        <taxon>Pantoea</taxon>
    </lineage>
</organism>
<dbReference type="GO" id="GO:0005829">
    <property type="term" value="C:cytosol"/>
    <property type="evidence" value="ECO:0007669"/>
    <property type="project" value="TreeGrafter"/>
</dbReference>
<dbReference type="InterPro" id="IPR020843">
    <property type="entry name" value="ER"/>
</dbReference>
<dbReference type="eggNOG" id="COG0604">
    <property type="taxonomic scope" value="Bacteria"/>
</dbReference>
<gene>
    <name evidence="8" type="primary">qor</name>
    <name evidence="8" type="ordered locus">PAJ_3423</name>
</gene>
<evidence type="ECO:0000259" key="7">
    <source>
        <dbReference type="SMART" id="SM00829"/>
    </source>
</evidence>
<dbReference type="GO" id="GO:0003960">
    <property type="term" value="F:quinone reductase (NADPH) activity"/>
    <property type="evidence" value="ECO:0007669"/>
    <property type="project" value="UniProtKB-EC"/>
</dbReference>
<evidence type="ECO:0000256" key="5">
    <source>
        <dbReference type="ARBA" id="ARBA00048980"/>
    </source>
</evidence>
<feature type="domain" description="Enoyl reductase (ER)" evidence="7">
    <location>
        <begin position="69"/>
        <end position="383"/>
    </location>
</feature>
<accession>A0A0H3L6H5</accession>
<protein>
    <recommendedName>
        <fullName evidence="4">NADPH:quinone reductase</fullName>
        <ecNumber evidence="4">1.6.5.5</ecNumber>
    </recommendedName>
    <alternativeName>
        <fullName evidence="6">Zeta-crystallin homolog protein</fullName>
    </alternativeName>
</protein>
<dbReference type="GO" id="GO:0035925">
    <property type="term" value="F:mRNA 3'-UTR AU-rich region binding"/>
    <property type="evidence" value="ECO:0007669"/>
    <property type="project" value="TreeGrafter"/>
</dbReference>
<evidence type="ECO:0000313" key="9">
    <source>
        <dbReference type="Proteomes" id="UP000006690"/>
    </source>
</evidence>
<comment type="similarity">
    <text evidence="1">Belongs to the zinc-containing alcohol dehydrogenase family. Quinone oxidoreductase subfamily.</text>
</comment>
<dbReference type="InterPro" id="IPR013149">
    <property type="entry name" value="ADH-like_C"/>
</dbReference>
<dbReference type="SUPFAM" id="SSF50129">
    <property type="entry name" value="GroES-like"/>
    <property type="match status" value="1"/>
</dbReference>
<keyword evidence="2" id="KW-0521">NADP</keyword>
<name>A0A0H3L6H5_PANAA</name>
<evidence type="ECO:0000256" key="1">
    <source>
        <dbReference type="ARBA" id="ARBA00010371"/>
    </source>
</evidence>
<proteinExistence type="inferred from homology"/>
<sequence length="385" mass="41851">MRGHFHAFQLAILRFVRFVGGFISCHSECITDLLWGRASIPQLRGAPHPHDETITGVRMAKRIQFNAHGGPEVLNWVDFELADPTEHEIQVENRAIGINYIDTYVRSGLYPTGHFPSGLGTEAAGVVTRVGSAVTRFTPGDRVVYCQAALGAYSERHNVAEERLMLLPDAISFEQAAASFLKGLTTQYLLRQTYKVKPDETFLFHAAAGGVGLIACQWAKALGAHLIGTVGSPEKAARAKNAGAWATINYQQEDIAQRVMELTAGEKVGVVYDSVGKATWEASLDCLRRQGLMVSFGNASGPVTNIDLSILNKKGSLFVTRPSLFGYITNRQELETASAELFSLLASGAIKVDVPEQQQFALKDASKAHQVLESRATHGSSLLIP</sequence>
<dbReference type="Gene3D" id="3.40.50.720">
    <property type="entry name" value="NAD(P)-binding Rossmann-like Domain"/>
    <property type="match status" value="1"/>
</dbReference>
<evidence type="ECO:0000256" key="4">
    <source>
        <dbReference type="ARBA" id="ARBA00038919"/>
    </source>
</evidence>
<dbReference type="SMART" id="SM00829">
    <property type="entry name" value="PKS_ER"/>
    <property type="match status" value="1"/>
</dbReference>
<dbReference type="PANTHER" id="PTHR48106:SF13">
    <property type="entry name" value="QUINONE OXIDOREDUCTASE-RELATED"/>
    <property type="match status" value="1"/>
</dbReference>
<evidence type="ECO:0000313" key="8">
    <source>
        <dbReference type="EMBL" id="BAK13503.1"/>
    </source>
</evidence>
<dbReference type="InterPro" id="IPR011032">
    <property type="entry name" value="GroES-like_sf"/>
</dbReference>
<dbReference type="CDD" id="cd05286">
    <property type="entry name" value="QOR2"/>
    <property type="match status" value="1"/>
</dbReference>
<dbReference type="PANTHER" id="PTHR48106">
    <property type="entry name" value="QUINONE OXIDOREDUCTASE PIG3-RELATED"/>
    <property type="match status" value="1"/>
</dbReference>
<dbReference type="PROSITE" id="PS01162">
    <property type="entry name" value="QOR_ZETA_CRYSTAL"/>
    <property type="match status" value="1"/>
</dbReference>
<dbReference type="Pfam" id="PF08240">
    <property type="entry name" value="ADH_N"/>
    <property type="match status" value="1"/>
</dbReference>
<dbReference type="KEGG" id="paj:PAJ_3423"/>
<dbReference type="SUPFAM" id="SSF51735">
    <property type="entry name" value="NAD(P)-binding Rossmann-fold domains"/>
    <property type="match status" value="1"/>
</dbReference>